<evidence type="ECO:0000313" key="7">
    <source>
        <dbReference type="EMBL" id="SHL17033.1"/>
    </source>
</evidence>
<dbReference type="InterPro" id="IPR007016">
    <property type="entry name" value="O-antigen_ligase-rel_domated"/>
</dbReference>
<dbReference type="AlphaFoldDB" id="A0A1M6YFZ9"/>
<feature type="transmembrane region" description="Helical" evidence="5">
    <location>
        <begin position="213"/>
        <end position="230"/>
    </location>
</feature>
<proteinExistence type="predicted"/>
<accession>A0A1M6YFZ9</accession>
<keyword evidence="2 5" id="KW-0812">Transmembrane</keyword>
<evidence type="ECO:0000256" key="4">
    <source>
        <dbReference type="ARBA" id="ARBA00023136"/>
    </source>
</evidence>
<dbReference type="EMBL" id="LT670844">
    <property type="protein sequence ID" value="SHL17033.1"/>
    <property type="molecule type" value="Genomic_DNA"/>
</dbReference>
<evidence type="ECO:0000259" key="6">
    <source>
        <dbReference type="Pfam" id="PF04932"/>
    </source>
</evidence>
<dbReference type="GO" id="GO:0016020">
    <property type="term" value="C:membrane"/>
    <property type="evidence" value="ECO:0007669"/>
    <property type="project" value="UniProtKB-SubCell"/>
</dbReference>
<feature type="domain" description="O-antigen ligase-related" evidence="6">
    <location>
        <begin position="220"/>
        <end position="367"/>
    </location>
</feature>
<dbReference type="InterPro" id="IPR051533">
    <property type="entry name" value="WaaL-like"/>
</dbReference>
<feature type="transmembrane region" description="Helical" evidence="5">
    <location>
        <begin position="25"/>
        <end position="42"/>
    </location>
</feature>
<feature type="transmembrane region" description="Helical" evidence="5">
    <location>
        <begin position="260"/>
        <end position="279"/>
    </location>
</feature>
<dbReference type="PANTHER" id="PTHR37422:SF21">
    <property type="entry name" value="EXOQ-LIKE PROTEIN"/>
    <property type="match status" value="1"/>
</dbReference>
<feature type="transmembrane region" description="Helical" evidence="5">
    <location>
        <begin position="144"/>
        <end position="168"/>
    </location>
</feature>
<name>A0A1M6YFZ9_9BRAD</name>
<evidence type="ECO:0000256" key="1">
    <source>
        <dbReference type="ARBA" id="ARBA00004141"/>
    </source>
</evidence>
<keyword evidence="4 5" id="KW-0472">Membrane</keyword>
<feature type="transmembrane region" description="Helical" evidence="5">
    <location>
        <begin position="418"/>
        <end position="437"/>
    </location>
</feature>
<feature type="transmembrane region" description="Helical" evidence="5">
    <location>
        <begin position="114"/>
        <end position="135"/>
    </location>
</feature>
<dbReference type="PANTHER" id="PTHR37422">
    <property type="entry name" value="TEICHURONIC ACID BIOSYNTHESIS PROTEIN TUAE"/>
    <property type="match status" value="1"/>
</dbReference>
<sequence>MNKPLSSLQFPAIVDPFGRVDALRVARCIGFIATVLILWVSLRPFPDLGDPTIGDGEKGKLATTYITLGILSVAVLMLTAFRHAQAFRSLLTPMCLLLCCWMCINTVFSHDFEISSQRLILTASAIALAASLLLLPDSQTELDLWLSAAVLIFLAVCYLGVILAPSLSIHLASDTSESQLAGDWRGPYGHKNVAASIMAMLVFVGLYLASRRAIISGVLIASLAAFFLISTGGKSAMAVCVGALVLSAMVAAIKNILVRACLCFLPLLCLNLLTVGSVFSERFAAVAKLLPFDATFTGRTDIWAFAISSLALHPLLGYGFAAFWGTDAIESLVQNDQIEWTAFASHSHNGYLDSALTMGYPGLALIVIIFVVAPLRNFSAAMRFGNDEPLAKLFLRIWLFGIYLSSMESFLLDRADPIWFTFLIGVFGLHYLARFRLTREPKAA</sequence>
<evidence type="ECO:0000256" key="3">
    <source>
        <dbReference type="ARBA" id="ARBA00022989"/>
    </source>
</evidence>
<evidence type="ECO:0000256" key="5">
    <source>
        <dbReference type="SAM" id="Phobius"/>
    </source>
</evidence>
<organism evidence="7 8">
    <name type="scientific">Bradyrhizobium lablabi</name>
    <dbReference type="NCBI Taxonomy" id="722472"/>
    <lineage>
        <taxon>Bacteria</taxon>
        <taxon>Pseudomonadati</taxon>
        <taxon>Pseudomonadota</taxon>
        <taxon>Alphaproteobacteria</taxon>
        <taxon>Hyphomicrobiales</taxon>
        <taxon>Nitrobacteraceae</taxon>
        <taxon>Bradyrhizobium</taxon>
    </lineage>
</organism>
<keyword evidence="7" id="KW-0436">Ligase</keyword>
<gene>
    <name evidence="7" type="ORF">SAMN05444159_5196</name>
</gene>
<feature type="transmembrane region" description="Helical" evidence="5">
    <location>
        <begin position="393"/>
        <end position="412"/>
    </location>
</feature>
<feature type="transmembrane region" description="Helical" evidence="5">
    <location>
        <begin position="355"/>
        <end position="373"/>
    </location>
</feature>
<dbReference type="GO" id="GO:0016874">
    <property type="term" value="F:ligase activity"/>
    <property type="evidence" value="ECO:0007669"/>
    <property type="project" value="UniProtKB-KW"/>
</dbReference>
<dbReference type="Proteomes" id="UP000189935">
    <property type="component" value="Chromosome I"/>
</dbReference>
<feature type="transmembrane region" description="Helical" evidence="5">
    <location>
        <begin position="188"/>
        <end position="208"/>
    </location>
</feature>
<evidence type="ECO:0000313" key="8">
    <source>
        <dbReference type="Proteomes" id="UP000189935"/>
    </source>
</evidence>
<comment type="subcellular location">
    <subcellularLocation>
        <location evidence="1">Membrane</location>
        <topology evidence="1">Multi-pass membrane protein</topology>
    </subcellularLocation>
</comment>
<protein>
    <submittedName>
        <fullName evidence="7">O-antigen ligase</fullName>
    </submittedName>
</protein>
<evidence type="ECO:0000256" key="2">
    <source>
        <dbReference type="ARBA" id="ARBA00022692"/>
    </source>
</evidence>
<reference evidence="7 8" key="1">
    <citation type="submission" date="2016-11" db="EMBL/GenBank/DDBJ databases">
        <authorList>
            <person name="Jaros S."/>
            <person name="Januszkiewicz K."/>
            <person name="Wedrychowicz H."/>
        </authorList>
    </citation>
    <scope>NUCLEOTIDE SEQUENCE [LARGE SCALE GENOMIC DNA]</scope>
    <source>
        <strain evidence="7 8">GAS499</strain>
    </source>
</reference>
<feature type="transmembrane region" description="Helical" evidence="5">
    <location>
        <begin position="62"/>
        <end position="81"/>
    </location>
</feature>
<dbReference type="Pfam" id="PF04932">
    <property type="entry name" value="Wzy_C"/>
    <property type="match status" value="1"/>
</dbReference>
<keyword evidence="3 5" id="KW-1133">Transmembrane helix</keyword>
<feature type="transmembrane region" description="Helical" evidence="5">
    <location>
        <begin position="90"/>
        <end position="108"/>
    </location>
</feature>